<dbReference type="Proteomes" id="UP000027920">
    <property type="component" value="Unassembled WGS sequence"/>
</dbReference>
<accession>A0A072PEL4</accession>
<dbReference type="RefSeq" id="XP_013260851.1">
    <property type="nucleotide sequence ID" value="XM_013405397.1"/>
</dbReference>
<sequence>MSDLKDDSKRSPIKRAFGCLVRSPKSSTPHNGTACTQENLDGSDTRMENEYFSDSQSRENLSTNPGDAGKHLLERSECTRQNHVAEIERRVWGHSEMRDWGYTVDDPLHVRSYGHKALEK</sequence>
<dbReference type="HOGENOM" id="CLU_132186_0_0_1"/>
<dbReference type="AlphaFoldDB" id="A0A072PEL4"/>
<dbReference type="EMBL" id="AMGV01000004">
    <property type="protein sequence ID" value="KEF58261.1"/>
    <property type="molecule type" value="Genomic_DNA"/>
</dbReference>
<proteinExistence type="predicted"/>
<evidence type="ECO:0000313" key="3">
    <source>
        <dbReference type="Proteomes" id="UP000027920"/>
    </source>
</evidence>
<organism evidence="2 3">
    <name type="scientific">Exophiala aquamarina CBS 119918</name>
    <dbReference type="NCBI Taxonomy" id="1182545"/>
    <lineage>
        <taxon>Eukaryota</taxon>
        <taxon>Fungi</taxon>
        <taxon>Dikarya</taxon>
        <taxon>Ascomycota</taxon>
        <taxon>Pezizomycotina</taxon>
        <taxon>Eurotiomycetes</taxon>
        <taxon>Chaetothyriomycetidae</taxon>
        <taxon>Chaetothyriales</taxon>
        <taxon>Herpotrichiellaceae</taxon>
        <taxon>Exophiala</taxon>
    </lineage>
</organism>
<name>A0A072PEL4_9EURO</name>
<feature type="region of interest" description="Disordered" evidence="1">
    <location>
        <begin position="15"/>
        <end position="45"/>
    </location>
</feature>
<dbReference type="VEuPathDB" id="FungiDB:A1O9_06187"/>
<evidence type="ECO:0000256" key="1">
    <source>
        <dbReference type="SAM" id="MobiDB-lite"/>
    </source>
</evidence>
<comment type="caution">
    <text evidence="2">The sequence shown here is derived from an EMBL/GenBank/DDBJ whole genome shotgun (WGS) entry which is preliminary data.</text>
</comment>
<reference evidence="2 3" key="1">
    <citation type="submission" date="2013-03" db="EMBL/GenBank/DDBJ databases">
        <title>The Genome Sequence of Exophiala aquamarina CBS 119918.</title>
        <authorList>
            <consortium name="The Broad Institute Genomics Platform"/>
            <person name="Cuomo C."/>
            <person name="de Hoog S."/>
            <person name="Gorbushina A."/>
            <person name="Walker B."/>
            <person name="Young S.K."/>
            <person name="Zeng Q."/>
            <person name="Gargeya S."/>
            <person name="Fitzgerald M."/>
            <person name="Haas B."/>
            <person name="Abouelleil A."/>
            <person name="Allen A.W."/>
            <person name="Alvarado L."/>
            <person name="Arachchi H.M."/>
            <person name="Berlin A.M."/>
            <person name="Chapman S.B."/>
            <person name="Gainer-Dewar J."/>
            <person name="Goldberg J."/>
            <person name="Griggs A."/>
            <person name="Gujja S."/>
            <person name="Hansen M."/>
            <person name="Howarth C."/>
            <person name="Imamovic A."/>
            <person name="Ireland A."/>
            <person name="Larimer J."/>
            <person name="McCowan C."/>
            <person name="Murphy C."/>
            <person name="Pearson M."/>
            <person name="Poon T.W."/>
            <person name="Priest M."/>
            <person name="Roberts A."/>
            <person name="Saif S."/>
            <person name="Shea T."/>
            <person name="Sisk P."/>
            <person name="Sykes S."/>
            <person name="Wortman J."/>
            <person name="Nusbaum C."/>
            <person name="Birren B."/>
        </authorList>
    </citation>
    <scope>NUCLEOTIDE SEQUENCE [LARGE SCALE GENOMIC DNA]</scope>
    <source>
        <strain evidence="2 3">CBS 119918</strain>
    </source>
</reference>
<dbReference type="GeneID" id="25281104"/>
<feature type="compositionally biased region" description="Polar residues" evidence="1">
    <location>
        <begin position="24"/>
        <end position="42"/>
    </location>
</feature>
<dbReference type="OrthoDB" id="10376315at2759"/>
<keyword evidence="3" id="KW-1185">Reference proteome</keyword>
<evidence type="ECO:0000313" key="2">
    <source>
        <dbReference type="EMBL" id="KEF58261.1"/>
    </source>
</evidence>
<protein>
    <submittedName>
        <fullName evidence="2">Uncharacterized protein</fullName>
    </submittedName>
</protein>
<gene>
    <name evidence="2" type="ORF">A1O9_06187</name>
</gene>